<evidence type="ECO:0000313" key="2">
    <source>
        <dbReference type="Proteomes" id="UP001154061"/>
    </source>
</evidence>
<proteinExistence type="predicted"/>
<organism evidence="1 2">
    <name type="scientific">Natrinema salsiterrestre</name>
    <dbReference type="NCBI Taxonomy" id="2950540"/>
    <lineage>
        <taxon>Archaea</taxon>
        <taxon>Methanobacteriati</taxon>
        <taxon>Methanobacteriota</taxon>
        <taxon>Stenosarchaea group</taxon>
        <taxon>Halobacteria</taxon>
        <taxon>Halobacteriales</taxon>
        <taxon>Natrialbaceae</taxon>
        <taxon>Natrinema</taxon>
    </lineage>
</organism>
<evidence type="ECO:0000313" key="1">
    <source>
        <dbReference type="EMBL" id="MDF9745678.1"/>
    </source>
</evidence>
<keyword evidence="2" id="KW-1185">Reference proteome</keyword>
<dbReference type="AlphaFoldDB" id="A0A9Q4L2J3"/>
<dbReference type="RefSeq" id="WP_277521158.1">
    <property type="nucleotide sequence ID" value="NZ_JAMQOT010000002.1"/>
</dbReference>
<name>A0A9Q4L2J3_9EURY</name>
<gene>
    <name evidence="1" type="ORF">NDI89_08760</name>
</gene>
<comment type="caution">
    <text evidence="1">The sequence shown here is derived from an EMBL/GenBank/DDBJ whole genome shotgun (WGS) entry which is preliminary data.</text>
</comment>
<accession>A0A9Q4L2J3</accession>
<dbReference type="Proteomes" id="UP001154061">
    <property type="component" value="Unassembled WGS sequence"/>
</dbReference>
<protein>
    <submittedName>
        <fullName evidence="1">Uncharacterized protein</fullName>
    </submittedName>
</protein>
<sequence>MGQRHLETDAELSIDCAARRLGVGPAAEVARAAFDHAGELAALEYGRSAAVLGSLRLAARRIDVGDLERERFADAFDVDPDDVVAAEELLTRYLSPPADAAEIRSLRRTLIAAREVLAAVERGRAAGPELPGSHLADAAPFLLARASSHLDARTDREFPGLDAAALRAHIERLEADLELARLGTKLYLLVHDGD</sequence>
<dbReference type="EMBL" id="JAMQOT010000002">
    <property type="protein sequence ID" value="MDF9745678.1"/>
    <property type="molecule type" value="Genomic_DNA"/>
</dbReference>
<reference evidence="1" key="1">
    <citation type="submission" date="2022-06" db="EMBL/GenBank/DDBJ databases">
        <title>Natrinema sp. a new haloarchaeum isolate from saline soil.</title>
        <authorList>
            <person name="Strakova D."/>
            <person name="Galisteo C."/>
            <person name="Sanchez-Porro C."/>
            <person name="Ventosa A."/>
        </authorList>
    </citation>
    <scope>NUCLEOTIDE SEQUENCE</scope>
    <source>
        <strain evidence="1">S1CR25-10</strain>
    </source>
</reference>